<keyword evidence="6 12" id="KW-0418">Kinase</keyword>
<proteinExistence type="predicted"/>
<dbReference type="CDD" id="cd00082">
    <property type="entry name" value="HisKA"/>
    <property type="match status" value="1"/>
</dbReference>
<reference evidence="12 13" key="1">
    <citation type="submission" date="2018-08" db="EMBL/GenBank/DDBJ databases">
        <title>A genome reference for cultivated species of the human gut microbiota.</title>
        <authorList>
            <person name="Zou Y."/>
            <person name="Xue W."/>
            <person name="Luo G."/>
        </authorList>
    </citation>
    <scope>NUCLEOTIDE SEQUENCE [LARGE SCALE GENOMIC DNA]</scope>
    <source>
        <strain evidence="12 13">AM28-23</strain>
    </source>
</reference>
<keyword evidence="4" id="KW-0597">Phosphoprotein</keyword>
<dbReference type="Pfam" id="PF02518">
    <property type="entry name" value="HATPase_c"/>
    <property type="match status" value="1"/>
</dbReference>
<dbReference type="InterPro" id="IPR003661">
    <property type="entry name" value="HisK_dim/P_dom"/>
</dbReference>
<evidence type="ECO:0000256" key="6">
    <source>
        <dbReference type="ARBA" id="ARBA00022777"/>
    </source>
</evidence>
<gene>
    <name evidence="12" type="ORF">DW740_05295</name>
</gene>
<evidence type="ECO:0000256" key="1">
    <source>
        <dbReference type="ARBA" id="ARBA00000085"/>
    </source>
</evidence>
<dbReference type="AlphaFoldDB" id="A0A414J904"/>
<keyword evidence="5" id="KW-0808">Transferase</keyword>
<feature type="domain" description="Histidine kinase" evidence="11">
    <location>
        <begin position="338"/>
        <end position="553"/>
    </location>
</feature>
<keyword evidence="10" id="KW-1133">Transmembrane helix</keyword>
<dbReference type="GO" id="GO:0016036">
    <property type="term" value="P:cellular response to phosphate starvation"/>
    <property type="evidence" value="ECO:0007669"/>
    <property type="project" value="TreeGrafter"/>
</dbReference>
<comment type="subcellular location">
    <subcellularLocation>
        <location evidence="2">Membrane</location>
    </subcellularLocation>
</comment>
<dbReference type="GO" id="GO:0005886">
    <property type="term" value="C:plasma membrane"/>
    <property type="evidence" value="ECO:0007669"/>
    <property type="project" value="TreeGrafter"/>
</dbReference>
<dbReference type="GO" id="GO:0004721">
    <property type="term" value="F:phosphoprotein phosphatase activity"/>
    <property type="evidence" value="ECO:0007669"/>
    <property type="project" value="TreeGrafter"/>
</dbReference>
<dbReference type="InterPro" id="IPR050351">
    <property type="entry name" value="BphY/WalK/GraS-like"/>
</dbReference>
<dbReference type="SMART" id="SM00388">
    <property type="entry name" value="HisKA"/>
    <property type="match status" value="1"/>
</dbReference>
<dbReference type="EC" id="2.7.13.3" evidence="3"/>
<comment type="caution">
    <text evidence="12">The sequence shown here is derived from an EMBL/GenBank/DDBJ whole genome shotgun (WGS) entry which is preliminary data.</text>
</comment>
<dbReference type="SUPFAM" id="SSF47384">
    <property type="entry name" value="Homodimeric domain of signal transducing histidine kinase"/>
    <property type="match status" value="1"/>
</dbReference>
<dbReference type="RefSeq" id="WP_118049267.1">
    <property type="nucleotide sequence ID" value="NZ_CABJFK010000003.1"/>
</dbReference>
<sequence length="556" mass="62961">MTKKIFKSNILVAVVVLIFGIACVMAILYQHFGKQINTELEKEASYLAYGVEQNGVDYLNQIKEKDDRITYIAEDGTVLYDNQADASSMENHSDRKEIQEALKSGSGRAERDSKTLSQKTIYYALRLSDNTVLRVSSTQFSVWVLLMEMVPPMIGIAVVMLILAGLVSMHMANKIVEPINNVDLEHPEENQIYEEVGPLLSKIYKQNRQIRSQLEAARRNQEEFTIITENMQEGLLVIDSYTMILSGNSSAWKMFQMQKPKIGECVYSLNRGEEFRLMVEQVLRGEHGSVRLHLGGEVIQMIANPVTREQRVAGAVLLLINETEKVEREQLRREFSANVSHELMTPLTAVSGFAEIIRNGMVRQEDVQKFAGRIYDEAQRLIALIEDTIRVSQLDEGETPYDWEELDVCQVARDVCGRLKEIADEKNVHFYIDGDKTMLCSVRPILDEIIYNLCDNGIKYNKEDGTVSIHLRDLGEQVEIRVKDNGIGIPPEDQKRVFERFYRVDKSHSKEIGGTGLGLSIVKHGVSFLGGNLDLVSEIGKGSEITMTFPKERKTV</sequence>
<evidence type="ECO:0000259" key="11">
    <source>
        <dbReference type="PROSITE" id="PS50109"/>
    </source>
</evidence>
<dbReference type="FunFam" id="1.10.287.130:FF:000001">
    <property type="entry name" value="Two-component sensor histidine kinase"/>
    <property type="match status" value="1"/>
</dbReference>
<dbReference type="Gene3D" id="1.10.287.130">
    <property type="match status" value="1"/>
</dbReference>
<dbReference type="SUPFAM" id="SSF55874">
    <property type="entry name" value="ATPase domain of HSP90 chaperone/DNA topoisomerase II/histidine kinase"/>
    <property type="match status" value="1"/>
</dbReference>
<dbReference type="CDD" id="cd00075">
    <property type="entry name" value="HATPase"/>
    <property type="match status" value="1"/>
</dbReference>
<keyword evidence="10" id="KW-0812">Transmembrane</keyword>
<name>A0A414J904_9FIRM</name>
<dbReference type="PRINTS" id="PR00344">
    <property type="entry name" value="BCTRLSENSOR"/>
</dbReference>
<organism evidence="12 13">
    <name type="scientific">Blautia obeum</name>
    <dbReference type="NCBI Taxonomy" id="40520"/>
    <lineage>
        <taxon>Bacteria</taxon>
        <taxon>Bacillati</taxon>
        <taxon>Bacillota</taxon>
        <taxon>Clostridia</taxon>
        <taxon>Lachnospirales</taxon>
        <taxon>Lachnospiraceae</taxon>
        <taxon>Blautia</taxon>
    </lineage>
</organism>
<comment type="catalytic activity">
    <reaction evidence="1">
        <text>ATP + protein L-histidine = ADP + protein N-phospho-L-histidine.</text>
        <dbReference type="EC" id="2.7.13.3"/>
    </reaction>
</comment>
<dbReference type="InterPro" id="IPR036890">
    <property type="entry name" value="HATPase_C_sf"/>
</dbReference>
<dbReference type="EMBL" id="QSKF01000003">
    <property type="protein sequence ID" value="RHE40952.1"/>
    <property type="molecule type" value="Genomic_DNA"/>
</dbReference>
<feature type="region of interest" description="Disordered" evidence="9">
    <location>
        <begin position="87"/>
        <end position="111"/>
    </location>
</feature>
<evidence type="ECO:0000256" key="8">
    <source>
        <dbReference type="ARBA" id="ARBA00023136"/>
    </source>
</evidence>
<dbReference type="Proteomes" id="UP000283745">
    <property type="component" value="Unassembled WGS sequence"/>
</dbReference>
<evidence type="ECO:0000256" key="2">
    <source>
        <dbReference type="ARBA" id="ARBA00004370"/>
    </source>
</evidence>
<dbReference type="PROSITE" id="PS50109">
    <property type="entry name" value="HIS_KIN"/>
    <property type="match status" value="1"/>
</dbReference>
<evidence type="ECO:0000256" key="7">
    <source>
        <dbReference type="ARBA" id="ARBA00023012"/>
    </source>
</evidence>
<dbReference type="PANTHER" id="PTHR45453:SF1">
    <property type="entry name" value="PHOSPHATE REGULON SENSOR PROTEIN PHOR"/>
    <property type="match status" value="1"/>
</dbReference>
<protein>
    <recommendedName>
        <fullName evidence="3">histidine kinase</fullName>
        <ecNumber evidence="3">2.7.13.3</ecNumber>
    </recommendedName>
</protein>
<dbReference type="Pfam" id="PF16736">
    <property type="entry name" value="sCache_like"/>
    <property type="match status" value="1"/>
</dbReference>
<dbReference type="PROSITE" id="PS51257">
    <property type="entry name" value="PROKAR_LIPOPROTEIN"/>
    <property type="match status" value="1"/>
</dbReference>
<dbReference type="InterPro" id="IPR005467">
    <property type="entry name" value="His_kinase_dom"/>
</dbReference>
<keyword evidence="7" id="KW-0902">Two-component regulatory system</keyword>
<dbReference type="FunFam" id="3.30.565.10:FF:000006">
    <property type="entry name" value="Sensor histidine kinase WalK"/>
    <property type="match status" value="1"/>
</dbReference>
<evidence type="ECO:0000313" key="13">
    <source>
        <dbReference type="Proteomes" id="UP000283745"/>
    </source>
</evidence>
<keyword evidence="8 10" id="KW-0472">Membrane</keyword>
<dbReference type="Gene3D" id="3.30.565.10">
    <property type="entry name" value="Histidine kinase-like ATPase, C-terminal domain"/>
    <property type="match status" value="1"/>
</dbReference>
<dbReference type="InterPro" id="IPR036097">
    <property type="entry name" value="HisK_dim/P_sf"/>
</dbReference>
<feature type="transmembrane region" description="Helical" evidence="10">
    <location>
        <begin position="140"/>
        <end position="167"/>
    </location>
</feature>
<evidence type="ECO:0000256" key="3">
    <source>
        <dbReference type="ARBA" id="ARBA00012438"/>
    </source>
</evidence>
<dbReference type="InterPro" id="IPR004358">
    <property type="entry name" value="Sig_transdc_His_kin-like_C"/>
</dbReference>
<dbReference type="GO" id="GO:0000155">
    <property type="term" value="F:phosphorelay sensor kinase activity"/>
    <property type="evidence" value="ECO:0007669"/>
    <property type="project" value="InterPro"/>
</dbReference>
<evidence type="ECO:0000313" key="12">
    <source>
        <dbReference type="EMBL" id="RHE40952.1"/>
    </source>
</evidence>
<dbReference type="Pfam" id="PF00512">
    <property type="entry name" value="HisKA"/>
    <property type="match status" value="1"/>
</dbReference>
<evidence type="ECO:0000256" key="9">
    <source>
        <dbReference type="SAM" id="MobiDB-lite"/>
    </source>
</evidence>
<dbReference type="Gene3D" id="3.30.450.20">
    <property type="entry name" value="PAS domain"/>
    <property type="match status" value="1"/>
</dbReference>
<accession>A0A414J904</accession>
<dbReference type="InterPro" id="IPR031967">
    <property type="entry name" value="PhoR_single_Cache-like_dom"/>
</dbReference>
<evidence type="ECO:0000256" key="4">
    <source>
        <dbReference type="ARBA" id="ARBA00022553"/>
    </source>
</evidence>
<evidence type="ECO:0000256" key="5">
    <source>
        <dbReference type="ARBA" id="ARBA00022679"/>
    </source>
</evidence>
<feature type="compositionally biased region" description="Basic and acidic residues" evidence="9">
    <location>
        <begin position="91"/>
        <end position="100"/>
    </location>
</feature>
<dbReference type="PANTHER" id="PTHR45453">
    <property type="entry name" value="PHOSPHATE REGULON SENSOR PROTEIN PHOR"/>
    <property type="match status" value="1"/>
</dbReference>
<evidence type="ECO:0000256" key="10">
    <source>
        <dbReference type="SAM" id="Phobius"/>
    </source>
</evidence>
<dbReference type="InterPro" id="IPR003594">
    <property type="entry name" value="HATPase_dom"/>
</dbReference>
<dbReference type="SMART" id="SM00387">
    <property type="entry name" value="HATPase_c"/>
    <property type="match status" value="1"/>
</dbReference>